<dbReference type="SFLD" id="SFLDS00029">
    <property type="entry name" value="Radical_SAM"/>
    <property type="match status" value="1"/>
</dbReference>
<dbReference type="InterPro" id="IPR027596">
    <property type="entry name" value="AmmeMemoSam_rS"/>
</dbReference>
<dbReference type="PANTHER" id="PTHR30352">
    <property type="entry name" value="PYRUVATE FORMATE-LYASE-ACTIVATING ENZYME"/>
    <property type="match status" value="1"/>
</dbReference>
<dbReference type="PROSITE" id="PS51918">
    <property type="entry name" value="RADICAL_SAM"/>
    <property type="match status" value="1"/>
</dbReference>
<dbReference type="GO" id="GO:0003824">
    <property type="term" value="F:catalytic activity"/>
    <property type="evidence" value="ECO:0007669"/>
    <property type="project" value="InterPro"/>
</dbReference>
<evidence type="ECO:0000259" key="7">
    <source>
        <dbReference type="PROSITE" id="PS51918"/>
    </source>
</evidence>
<dbReference type="InterPro" id="IPR058240">
    <property type="entry name" value="rSAM_sf"/>
</dbReference>
<name>A0A1J5T2J1_9ZZZZ</name>
<dbReference type="SFLD" id="SFLDG01101">
    <property type="entry name" value="Uncharacterised_Radical_SAM_Su"/>
    <property type="match status" value="1"/>
</dbReference>
<feature type="domain" description="Radical SAM core" evidence="7">
    <location>
        <begin position="76"/>
        <end position="297"/>
    </location>
</feature>
<dbReference type="AlphaFoldDB" id="A0A1J5T2J1"/>
<evidence type="ECO:0000256" key="1">
    <source>
        <dbReference type="ARBA" id="ARBA00001966"/>
    </source>
</evidence>
<evidence type="ECO:0000256" key="4">
    <source>
        <dbReference type="ARBA" id="ARBA00022723"/>
    </source>
</evidence>
<organism evidence="8">
    <name type="scientific">mine drainage metagenome</name>
    <dbReference type="NCBI Taxonomy" id="410659"/>
    <lineage>
        <taxon>unclassified sequences</taxon>
        <taxon>metagenomes</taxon>
        <taxon>ecological metagenomes</taxon>
    </lineage>
</organism>
<dbReference type="Pfam" id="PF04055">
    <property type="entry name" value="Radical_SAM"/>
    <property type="match status" value="1"/>
</dbReference>
<dbReference type="SUPFAM" id="SSF102114">
    <property type="entry name" value="Radical SAM enzymes"/>
    <property type="match status" value="1"/>
</dbReference>
<dbReference type="EMBL" id="MLJW01000010">
    <property type="protein sequence ID" value="OIR15015.1"/>
    <property type="molecule type" value="Genomic_DNA"/>
</dbReference>
<evidence type="ECO:0000256" key="2">
    <source>
        <dbReference type="ARBA" id="ARBA00022485"/>
    </source>
</evidence>
<comment type="caution">
    <text evidence="8">The sequence shown here is derived from an EMBL/GenBank/DDBJ whole genome shotgun (WGS) entry which is preliminary data.</text>
</comment>
<dbReference type="NCBIfam" id="TIGR04337">
    <property type="entry name" value="AmmeMemoSam_rS"/>
    <property type="match status" value="1"/>
</dbReference>
<dbReference type="GO" id="GO:0046872">
    <property type="term" value="F:metal ion binding"/>
    <property type="evidence" value="ECO:0007669"/>
    <property type="project" value="UniProtKB-KW"/>
</dbReference>
<dbReference type="PANTHER" id="PTHR30352:SF5">
    <property type="entry name" value="PYRUVATE FORMATE-LYASE 1-ACTIVATING ENZYME"/>
    <property type="match status" value="1"/>
</dbReference>
<sequence>MTPVPEGFEGRPARWWMPRADGRLECTLCPRRCKLSDGQRGFCVVRRRRGAELVSDSYGRASGFCADPIEKKPLYHFYPGSRALSFGAVGCNLGCRYCQNWGISKAESLAALLPAISPGAVADLALRHGCRAVAFTYNDPVISAEYVIDVAHACRERGIAPVAVTAGYIEPGARDEFFDAMDAANVDLKAFSDAFYRCQCLGRLQPVLETLEAVAARGRPWLEVTTLLIPGLNDGADEVARAAEWFVAHLGAEVPWHFTAFHPDFRMLDVPRTPPATLAAARSIALSAGVRHVYTGNVRDPGGSATRCAGCGAVLVERNGFEVTRSRLEDGRCPRCGRRLAGVFSS</sequence>
<dbReference type="PIRSF" id="PIRSF004869">
    <property type="entry name" value="PflX_prd"/>
    <property type="match status" value="1"/>
</dbReference>
<dbReference type="InterPro" id="IPR034457">
    <property type="entry name" value="Organic_radical-activating"/>
</dbReference>
<keyword evidence="4" id="KW-0479">Metal-binding</keyword>
<dbReference type="InterPro" id="IPR016431">
    <property type="entry name" value="Pyrv-formate_lyase-activ_prd"/>
</dbReference>
<evidence type="ECO:0000256" key="5">
    <source>
        <dbReference type="ARBA" id="ARBA00023004"/>
    </source>
</evidence>
<keyword evidence="5" id="KW-0408">Iron</keyword>
<reference evidence="8" key="1">
    <citation type="submission" date="2016-10" db="EMBL/GenBank/DDBJ databases">
        <title>Sequence of Gallionella enrichment culture.</title>
        <authorList>
            <person name="Poehlein A."/>
            <person name="Muehling M."/>
            <person name="Daniel R."/>
        </authorList>
    </citation>
    <scope>NUCLEOTIDE SEQUENCE</scope>
</reference>
<accession>A0A1J5T2J1</accession>
<evidence type="ECO:0000313" key="8">
    <source>
        <dbReference type="EMBL" id="OIR15015.1"/>
    </source>
</evidence>
<dbReference type="Gene3D" id="3.20.20.70">
    <property type="entry name" value="Aldolase class I"/>
    <property type="match status" value="1"/>
</dbReference>
<proteinExistence type="predicted"/>
<comment type="cofactor">
    <cofactor evidence="1">
        <name>[4Fe-4S] cluster</name>
        <dbReference type="ChEBI" id="CHEBI:49883"/>
    </cofactor>
</comment>
<keyword evidence="6" id="KW-0411">Iron-sulfur</keyword>
<keyword evidence="3" id="KW-0949">S-adenosyl-L-methionine</keyword>
<protein>
    <submittedName>
        <fullName evidence="8">Radical SAM superfamily protein</fullName>
    </submittedName>
</protein>
<evidence type="ECO:0000256" key="3">
    <source>
        <dbReference type="ARBA" id="ARBA00022691"/>
    </source>
</evidence>
<dbReference type="GO" id="GO:0051539">
    <property type="term" value="F:4 iron, 4 sulfur cluster binding"/>
    <property type="evidence" value="ECO:0007669"/>
    <property type="project" value="UniProtKB-KW"/>
</dbReference>
<dbReference type="InterPro" id="IPR013785">
    <property type="entry name" value="Aldolase_TIM"/>
</dbReference>
<dbReference type="CDD" id="cd01335">
    <property type="entry name" value="Radical_SAM"/>
    <property type="match status" value="1"/>
</dbReference>
<evidence type="ECO:0000256" key="6">
    <source>
        <dbReference type="ARBA" id="ARBA00023014"/>
    </source>
</evidence>
<gene>
    <name evidence="8" type="ORF">GALL_41330</name>
</gene>
<dbReference type="InterPro" id="IPR007197">
    <property type="entry name" value="rSAM"/>
</dbReference>
<keyword evidence="2" id="KW-0004">4Fe-4S</keyword>